<dbReference type="EMBL" id="OBMQ01000015">
    <property type="protein sequence ID" value="SOC23378.1"/>
    <property type="molecule type" value="Genomic_DNA"/>
</dbReference>
<dbReference type="AlphaFoldDB" id="A0A285TL23"/>
<dbReference type="RefSeq" id="WP_097074889.1">
    <property type="nucleotide sequence ID" value="NZ_OBMQ01000015.1"/>
</dbReference>
<evidence type="ECO:0000313" key="1">
    <source>
        <dbReference type="EMBL" id="SOC23378.1"/>
    </source>
</evidence>
<dbReference type="OrthoDB" id="2736320at2"/>
<sequence>MPRKSPQTNEETDLEKIVQIPNSQIEEIENLTRMLAAVLDYLTDEDNEEIDVEFMLDNTEGLREWHKQYRESNRKVIEEEIKESLENLSFEELQKIREQIKGKPN</sequence>
<accession>A0A285TL23</accession>
<gene>
    <name evidence="1" type="ORF">SAMN05880501_11563</name>
</gene>
<dbReference type="Proteomes" id="UP000219636">
    <property type="component" value="Unassembled WGS sequence"/>
</dbReference>
<organism evidence="1 2">
    <name type="scientific">Ureibacillus xyleni</name>
    <dbReference type="NCBI Taxonomy" id="614648"/>
    <lineage>
        <taxon>Bacteria</taxon>
        <taxon>Bacillati</taxon>
        <taxon>Bacillota</taxon>
        <taxon>Bacilli</taxon>
        <taxon>Bacillales</taxon>
        <taxon>Caryophanaceae</taxon>
        <taxon>Ureibacillus</taxon>
    </lineage>
</organism>
<keyword evidence="2" id="KW-1185">Reference proteome</keyword>
<protein>
    <submittedName>
        <fullName evidence="1">Uncharacterized protein</fullName>
    </submittedName>
</protein>
<evidence type="ECO:0000313" key="2">
    <source>
        <dbReference type="Proteomes" id="UP000219636"/>
    </source>
</evidence>
<proteinExistence type="predicted"/>
<name>A0A285TL23_9BACL</name>
<reference evidence="2" key="1">
    <citation type="submission" date="2017-08" db="EMBL/GenBank/DDBJ databases">
        <authorList>
            <person name="Varghese N."/>
            <person name="Submissions S."/>
        </authorList>
    </citation>
    <scope>NUCLEOTIDE SEQUENCE [LARGE SCALE GENOMIC DNA]</scope>
    <source>
        <strain evidence="2">JC22</strain>
    </source>
</reference>